<dbReference type="HOGENOM" id="CLU_2968669_0_0_3"/>
<gene>
    <name evidence="1" type="ordered locus">AM1_B0407</name>
</gene>
<dbReference type="EMBL" id="CP000839">
    <property type="protein sequence ID" value="ABW32125.1"/>
    <property type="molecule type" value="Genomic_DNA"/>
</dbReference>
<evidence type="ECO:0000313" key="1">
    <source>
        <dbReference type="EMBL" id="ABW32125.1"/>
    </source>
</evidence>
<dbReference type="KEGG" id="amr:AM1_B0407"/>
<keyword evidence="1" id="KW-0614">Plasmid</keyword>
<sequence length="58" mass="6445">MTSDPAESSVTTASSLDQFAVSVPAREEQIYLVAAWLSDQIRYQLARNQSELDRQDGV</sequence>
<keyword evidence="2" id="KW-1185">Reference proteome</keyword>
<reference evidence="1 2" key="1">
    <citation type="journal article" date="2008" name="Proc. Natl. Acad. Sci. U.S.A.">
        <title>Niche adaptation and genome expansion in the chlorophyll d-producing cyanobacterium Acaryochloris marina.</title>
        <authorList>
            <person name="Swingley W.D."/>
            <person name="Chen M."/>
            <person name="Cheung P.C."/>
            <person name="Conrad A.L."/>
            <person name="Dejesa L.C."/>
            <person name="Hao J."/>
            <person name="Honchak B.M."/>
            <person name="Karbach L.E."/>
            <person name="Kurdoglu A."/>
            <person name="Lahiri S."/>
            <person name="Mastrian S.D."/>
            <person name="Miyashita H."/>
            <person name="Page L."/>
            <person name="Ramakrishna P."/>
            <person name="Satoh S."/>
            <person name="Sattley W.M."/>
            <person name="Shimada Y."/>
            <person name="Taylor H.L."/>
            <person name="Tomo T."/>
            <person name="Tsuchiya T."/>
            <person name="Wang Z.T."/>
            <person name="Raymond J."/>
            <person name="Mimuro M."/>
            <person name="Blankenship R.E."/>
            <person name="Touchman J.W."/>
        </authorList>
    </citation>
    <scope>NUCLEOTIDE SEQUENCE [LARGE SCALE GENOMIC DNA]</scope>
    <source>
        <strain evidence="2">MBIC 11017</strain>
        <plasmid evidence="2">Plasmid pREB2</plasmid>
    </source>
</reference>
<accession>A8ZLU8</accession>
<organism evidence="1 2">
    <name type="scientific">Acaryochloris marina (strain MBIC 11017)</name>
    <dbReference type="NCBI Taxonomy" id="329726"/>
    <lineage>
        <taxon>Bacteria</taxon>
        <taxon>Bacillati</taxon>
        <taxon>Cyanobacteriota</taxon>
        <taxon>Cyanophyceae</taxon>
        <taxon>Acaryochloridales</taxon>
        <taxon>Acaryochloridaceae</taxon>
        <taxon>Acaryochloris</taxon>
    </lineage>
</organism>
<protein>
    <submittedName>
        <fullName evidence="1">Uncharacterized protein</fullName>
    </submittedName>
</protein>
<name>A8ZLU8_ACAM1</name>
<proteinExistence type="predicted"/>
<geneLocation type="plasmid" evidence="1 2">
    <name>pREB2</name>
</geneLocation>
<dbReference type="Proteomes" id="UP000000268">
    <property type="component" value="Plasmid pREB2"/>
</dbReference>
<dbReference type="AlphaFoldDB" id="A8ZLU8"/>
<evidence type="ECO:0000313" key="2">
    <source>
        <dbReference type="Proteomes" id="UP000000268"/>
    </source>
</evidence>